<dbReference type="NCBIfam" id="NF042415">
    <property type="entry name" value="STY0301_fam"/>
    <property type="match status" value="1"/>
</dbReference>
<reference evidence="1 2" key="1">
    <citation type="submission" date="2015-12" db="EMBL/GenBank/DDBJ databases">
        <title>Complete genome of Roseateles depolymerans KCTC 42856.</title>
        <authorList>
            <person name="Kim K.M."/>
        </authorList>
    </citation>
    <scope>NUCLEOTIDE SEQUENCE [LARGE SCALE GENOMIC DNA]</scope>
    <source>
        <strain evidence="1 2">KCTC 42856</strain>
    </source>
</reference>
<organism evidence="1 2">
    <name type="scientific">Roseateles depolymerans</name>
    <dbReference type="NCBI Taxonomy" id="76731"/>
    <lineage>
        <taxon>Bacteria</taxon>
        <taxon>Pseudomonadati</taxon>
        <taxon>Pseudomonadota</taxon>
        <taxon>Betaproteobacteria</taxon>
        <taxon>Burkholderiales</taxon>
        <taxon>Sphaerotilaceae</taxon>
        <taxon>Roseateles</taxon>
    </lineage>
</organism>
<dbReference type="EMBL" id="CP013729">
    <property type="protein sequence ID" value="ALV08375.1"/>
    <property type="molecule type" value="Genomic_DNA"/>
</dbReference>
<dbReference type="AlphaFoldDB" id="A0A0U3LTK3"/>
<proteinExistence type="predicted"/>
<evidence type="ECO:0000313" key="2">
    <source>
        <dbReference type="Proteomes" id="UP000060699"/>
    </source>
</evidence>
<dbReference type="InterPro" id="IPR049973">
    <property type="entry name" value="STY0301-like"/>
</dbReference>
<accession>A0A0U3LTK3</accession>
<keyword evidence="2" id="KW-1185">Reference proteome</keyword>
<dbReference type="KEGG" id="rdp:RD2015_3924"/>
<sequence>MGIAAPEPFSCPLALPRTEQSLKEVPEGFSAITADPYPVHELTGFRVNFGPPTKSDGAIYDKDSTTRDAKGWTTETLTWKVAVLEDPYAVCLYRATTQALVRPLTGYQECTVVSRAAPGMQLRMESAACK</sequence>
<gene>
    <name evidence="1" type="ORF">RD2015_3924</name>
</gene>
<protein>
    <submittedName>
        <fullName evidence="1">Uncharacterized protein</fullName>
    </submittedName>
</protein>
<evidence type="ECO:0000313" key="1">
    <source>
        <dbReference type="EMBL" id="ALV08375.1"/>
    </source>
</evidence>
<name>A0A0U3LTK3_9BURK</name>
<dbReference type="Proteomes" id="UP000060699">
    <property type="component" value="Chromosome"/>
</dbReference>